<dbReference type="KEGG" id="cpas:Clopa_0234"/>
<sequence length="61" mass="7113">MNKESLELAKQKIDEALITVETMEKDFDSKIISDKNVKEQFVFLSEKVQQLEEILKQEGIL</sequence>
<reference evidence="1 2" key="1">
    <citation type="submission" date="2012-01" db="EMBL/GenBank/DDBJ databases">
        <title>Complete sequence of chromosome of Clostridium pasteurianum BC1.</title>
        <authorList>
            <consortium name="US DOE Joint Genome Institute"/>
            <person name="Lucas S."/>
            <person name="Han J."/>
            <person name="Lapidus A."/>
            <person name="Cheng J.-F."/>
            <person name="Goodwin L."/>
            <person name="Pitluck S."/>
            <person name="Peters L."/>
            <person name="Mikhailova N."/>
            <person name="Teshima H."/>
            <person name="Detter J.C."/>
            <person name="Han C."/>
            <person name="Tapia R."/>
            <person name="Land M."/>
            <person name="Hauser L."/>
            <person name="Kyrpides N."/>
            <person name="Ivanova N."/>
            <person name="Pagani I."/>
            <person name="Dunn J."/>
            <person name="Taghavi S."/>
            <person name="Francis A."/>
            <person name="van der Lelie D."/>
            <person name="Woyke T."/>
        </authorList>
    </citation>
    <scope>NUCLEOTIDE SEQUENCE [LARGE SCALE GENOMIC DNA]</scope>
    <source>
        <strain evidence="1 2">BC1</strain>
    </source>
</reference>
<evidence type="ECO:0000313" key="2">
    <source>
        <dbReference type="Proteomes" id="UP000013523"/>
    </source>
</evidence>
<dbReference type="OrthoDB" id="1928827at2"/>
<dbReference type="PATRIC" id="fig|86416.3.peg.207"/>
<dbReference type="HOGENOM" id="CLU_208967_0_0_9"/>
<dbReference type="Proteomes" id="UP000013523">
    <property type="component" value="Chromosome"/>
</dbReference>
<gene>
    <name evidence="1" type="ORF">Clopa_0234</name>
</gene>
<dbReference type="EMBL" id="CP003261">
    <property type="protein sequence ID" value="AGK95300.1"/>
    <property type="molecule type" value="Genomic_DNA"/>
</dbReference>
<evidence type="ECO:0000313" key="1">
    <source>
        <dbReference type="EMBL" id="AGK95300.1"/>
    </source>
</evidence>
<name>R4K6M9_CLOPA</name>
<protein>
    <submittedName>
        <fullName evidence="1">Uncharacterized protein</fullName>
    </submittedName>
</protein>
<dbReference type="AlphaFoldDB" id="R4K6M9"/>
<accession>R4K6M9</accession>
<proteinExistence type="predicted"/>
<organism evidence="1 2">
    <name type="scientific">Clostridium pasteurianum BC1</name>
    <dbReference type="NCBI Taxonomy" id="86416"/>
    <lineage>
        <taxon>Bacteria</taxon>
        <taxon>Bacillati</taxon>
        <taxon>Bacillota</taxon>
        <taxon>Clostridia</taxon>
        <taxon>Eubacteriales</taxon>
        <taxon>Clostridiaceae</taxon>
        <taxon>Clostridium</taxon>
    </lineage>
</organism>
<keyword evidence="2" id="KW-1185">Reference proteome</keyword>
<dbReference type="RefSeq" id="WP_015613627.1">
    <property type="nucleotide sequence ID" value="NC_021182.1"/>
</dbReference>
<dbReference type="STRING" id="86416.Clopa_0234"/>